<evidence type="ECO:0000313" key="2">
    <source>
        <dbReference type="Proteomes" id="UP000249482"/>
    </source>
</evidence>
<comment type="caution">
    <text evidence="1">The sequence shown here is derived from an EMBL/GenBank/DDBJ whole genome shotgun (WGS) entry which is preliminary data.</text>
</comment>
<accession>A0A2W6QBI3</accession>
<sequence length="72" mass="8035">MIIDNVCTDGPLAPRVRGTGQHWREKLLSPRSSNELGLREHSAHSLTIKSVYQQNLGRICGPFAFLSCKDMP</sequence>
<dbReference type="EMBL" id="QKWZ01000111">
    <property type="protein sequence ID" value="PZT67256.1"/>
    <property type="molecule type" value="Genomic_DNA"/>
</dbReference>
<reference evidence="1 2" key="1">
    <citation type="submission" date="2018-06" db="EMBL/GenBank/DDBJ databases">
        <title>Draft genome sequence of mcr-1-harboring Escherichia coli isolated from wound infection of a hospitalized patient, in Bolivia.</title>
        <authorList>
            <person name="Munoz M.E."/>
            <person name="Moura Q."/>
            <person name="Ventura P.R.M."/>
            <person name="Bustos L.R."/>
            <person name="Ovando B.G."/>
            <person name="Terrazas D.I.V."/>
            <person name="Yarhui N.B."/>
            <person name="Cerdeira L."/>
            <person name="Lincopan N."/>
        </authorList>
    </citation>
    <scope>NUCLEOTIDE SEQUENCE [LARGE SCALE GENOMIC DNA]</scope>
    <source>
        <strain evidence="1 2">EcMLT</strain>
    </source>
</reference>
<protein>
    <submittedName>
        <fullName evidence="1">Uncharacterized protein</fullName>
    </submittedName>
</protein>
<dbReference type="AlphaFoldDB" id="A0A2W6QBI3"/>
<gene>
    <name evidence="1" type="ORF">DNQ45_05535</name>
</gene>
<evidence type="ECO:0000313" key="1">
    <source>
        <dbReference type="EMBL" id="PZT67256.1"/>
    </source>
</evidence>
<proteinExistence type="predicted"/>
<dbReference type="Proteomes" id="UP000249482">
    <property type="component" value="Unassembled WGS sequence"/>
</dbReference>
<name>A0A2W6QBI3_ECOLX</name>
<organism evidence="1 2">
    <name type="scientific">Escherichia coli</name>
    <dbReference type="NCBI Taxonomy" id="562"/>
    <lineage>
        <taxon>Bacteria</taxon>
        <taxon>Pseudomonadati</taxon>
        <taxon>Pseudomonadota</taxon>
        <taxon>Gammaproteobacteria</taxon>
        <taxon>Enterobacterales</taxon>
        <taxon>Enterobacteriaceae</taxon>
        <taxon>Escherichia</taxon>
    </lineage>
</organism>